<keyword evidence="1" id="KW-1133">Transmembrane helix</keyword>
<dbReference type="Proteomes" id="UP000199114">
    <property type="component" value="Unassembled WGS sequence"/>
</dbReference>
<dbReference type="OrthoDB" id="170058at2157"/>
<dbReference type="AlphaFoldDB" id="A0A1H9K2X9"/>
<sequence length="299" mass="32993">MASHERRAIVRVGEPDIGFQAGFGFYLGIVVTGIIALAGLLAGTSTATLLGVLPSTVTAVAIVGHIYTKRAHGLPERIGRNRWRRLACYAPAAAFGAMLVAPRFAPIEATGRLVVVTVALVALTGVSGFGVERMAKNRYIDAITVDEPAASWTWHRSDFRADERVWNVMLVLMIGAVGLVTAWTSGGIAGLFWVLYAAIVVASQWFDWGDDWNSFEPEDRWNPPELHAHEAGVVVDKSVGKTFVPWDAIAAVRLTDDELILERRRTRWFDIRCDRSGIEDPEDVFAELERLAHDERRTI</sequence>
<reference evidence="3" key="1">
    <citation type="submission" date="2016-10" db="EMBL/GenBank/DDBJ databases">
        <authorList>
            <person name="Varghese N."/>
            <person name="Submissions S."/>
        </authorList>
    </citation>
    <scope>NUCLEOTIDE SEQUENCE [LARGE SCALE GENOMIC DNA]</scope>
    <source>
        <strain evidence="3">DSM 25055</strain>
    </source>
</reference>
<feature type="transmembrane region" description="Helical" evidence="1">
    <location>
        <begin position="47"/>
        <end position="66"/>
    </location>
</feature>
<feature type="transmembrane region" description="Helical" evidence="1">
    <location>
        <begin position="111"/>
        <end position="131"/>
    </location>
</feature>
<feature type="transmembrane region" description="Helical" evidence="1">
    <location>
        <begin position="21"/>
        <end position="41"/>
    </location>
</feature>
<gene>
    <name evidence="2" type="ORF">SAMN04489841_2785</name>
</gene>
<name>A0A1H9K2X9_9EURY</name>
<dbReference type="RefSeq" id="WP_139210880.1">
    <property type="nucleotide sequence ID" value="NZ_FOFD01000003.1"/>
</dbReference>
<evidence type="ECO:0000256" key="1">
    <source>
        <dbReference type="SAM" id="Phobius"/>
    </source>
</evidence>
<feature type="transmembrane region" description="Helical" evidence="1">
    <location>
        <begin position="86"/>
        <end position="105"/>
    </location>
</feature>
<organism evidence="2 3">
    <name type="scientific">Natrinema salaciae</name>
    <dbReference type="NCBI Taxonomy" id="1186196"/>
    <lineage>
        <taxon>Archaea</taxon>
        <taxon>Methanobacteriati</taxon>
        <taxon>Methanobacteriota</taxon>
        <taxon>Stenosarchaea group</taxon>
        <taxon>Halobacteria</taxon>
        <taxon>Halobacteriales</taxon>
        <taxon>Natrialbaceae</taxon>
        <taxon>Natrinema</taxon>
    </lineage>
</organism>
<keyword evidence="3" id="KW-1185">Reference proteome</keyword>
<keyword evidence="1" id="KW-0472">Membrane</keyword>
<feature type="transmembrane region" description="Helical" evidence="1">
    <location>
        <begin position="165"/>
        <end position="184"/>
    </location>
</feature>
<accession>A0A1H9K2X9</accession>
<evidence type="ECO:0000313" key="2">
    <source>
        <dbReference type="EMBL" id="SEQ93601.1"/>
    </source>
</evidence>
<protein>
    <submittedName>
        <fullName evidence="2">PH domain-containing protein</fullName>
    </submittedName>
</protein>
<keyword evidence="1" id="KW-0812">Transmembrane</keyword>
<evidence type="ECO:0000313" key="3">
    <source>
        <dbReference type="Proteomes" id="UP000199114"/>
    </source>
</evidence>
<dbReference type="EMBL" id="FOFD01000003">
    <property type="protein sequence ID" value="SEQ93601.1"/>
    <property type="molecule type" value="Genomic_DNA"/>
</dbReference>
<proteinExistence type="predicted"/>